<dbReference type="InterPro" id="IPR032800">
    <property type="entry name" value="TRP_N"/>
</dbReference>
<reference evidence="11" key="1">
    <citation type="submission" date="2021-03" db="EMBL/GenBank/DDBJ databases">
        <authorList>
            <person name="Tagirdzhanova G."/>
        </authorList>
    </citation>
    <scope>NUCLEOTIDE SEQUENCE</scope>
</reference>
<sequence length="779" mass="84419">MRLFSSQSLQGLFTSGLLIFSSFASADYMLQSTSLDQCGGVTDGTTGFSASLFNVFFFPGNGTLSYNINAQSSISGKVTAEVNVIAYGLLAINQTINPCDPSNKGFANLCPLNAGTAIQLNSNSQIPPSTVSRIPGIAYTVPDLDATVRIRIKRQSDGAEVACVEAHLTNGQTVDQTGVKWATAVIAGLGLLASAVTSGLGHSNTAAHVAANSLSLFGLFQSQAIIGMTAVDMPPIVQSWTQDFQWTMGIIELDFMQTVCTWYQRATGGTPSTIIANLQAQSVQVYRRSLEGVEMMARGLDTIVAKGGYSLFTKRDSSTTAMVQQPTVSGITRVAFRAGIEPTNIFLTGLGFFVAFIVAVALFITLFKGFCELATKRGWFKGDKFQDFRTGWKVVLKGILFRIILIGYTQMAILCIWELTVRDSAAEVVLAVFYFVAMSAALFWAATKVIRIAKRSVSLHKNPAYILYSDPTALNKWGFLYVQYRATAYYFIFPQLAYILLKSLFVALGQGSPIAQSVGLLIVEAVWLITVSIMRPWMDKKTNSFNIAIAAVSFLNTIFLLIFSDVFNQPGLVSGICGLVFVLINAVFALVLLIMVLISSIYAIVSKNPDTRYQPMRDDRGSFIKSQSNLNAELDALAITARGDMKQRNLDDDSDSFASEKLGHNRNGLQGTMSSSAVGSAQHVNTYGQPPASPITASTPFIPGNNMSRHGTPDHSGNRPIYTSDGFTRPGRTSPSRYNQGYNEGGYGYDRSQSLRSDTSYRAAGNGGSQWQRGAGYDH</sequence>
<evidence type="ECO:0000256" key="1">
    <source>
        <dbReference type="ARBA" id="ARBA00004141"/>
    </source>
</evidence>
<proteinExistence type="inferred from homology"/>
<evidence type="ECO:0000256" key="6">
    <source>
        <dbReference type="ARBA" id="ARBA00023136"/>
    </source>
</evidence>
<evidence type="ECO:0000313" key="11">
    <source>
        <dbReference type="EMBL" id="CAF9917782.1"/>
    </source>
</evidence>
<name>A0A8H3I7H5_9LECA</name>
<accession>A0A8H3I7H5</accession>
<keyword evidence="4 9" id="KW-0732">Signal</keyword>
<comment type="caution">
    <text evidence="11">The sequence shown here is derived from an EMBL/GenBank/DDBJ whole genome shotgun (WGS) entry which is preliminary data.</text>
</comment>
<keyword evidence="3 8" id="KW-0812">Transmembrane</keyword>
<dbReference type="PANTHER" id="PTHR31145:SF2">
    <property type="entry name" value="FLAVIN CARRIER PROTEIN 2"/>
    <property type="match status" value="1"/>
</dbReference>
<comment type="subcellular location">
    <subcellularLocation>
        <location evidence="1">Membrane</location>
        <topology evidence="1">Multi-pass membrane protein</topology>
    </subcellularLocation>
</comment>
<feature type="transmembrane region" description="Helical" evidence="8">
    <location>
        <begin position="425"/>
        <end position="446"/>
    </location>
</feature>
<protein>
    <recommendedName>
        <fullName evidence="10">ML-like domain-containing protein</fullName>
    </recommendedName>
</protein>
<gene>
    <name evidence="11" type="ORF">GOMPHAMPRED_001377</name>
</gene>
<evidence type="ECO:0000256" key="9">
    <source>
        <dbReference type="SAM" id="SignalP"/>
    </source>
</evidence>
<feature type="domain" description="ML-like" evidence="10">
    <location>
        <begin position="28"/>
        <end position="175"/>
    </location>
</feature>
<keyword evidence="12" id="KW-1185">Reference proteome</keyword>
<dbReference type="PANTHER" id="PTHR31145">
    <property type="entry name" value="INTEGRAL MEMBRANE PROTEIN (AFU_ORTHOLOGUE AFUA_7G01610)"/>
    <property type="match status" value="1"/>
</dbReference>
<feature type="transmembrane region" description="Helical" evidence="8">
    <location>
        <begin position="345"/>
        <end position="367"/>
    </location>
</feature>
<evidence type="ECO:0000313" key="12">
    <source>
        <dbReference type="Proteomes" id="UP000664169"/>
    </source>
</evidence>
<dbReference type="Pfam" id="PF06011">
    <property type="entry name" value="TRP"/>
    <property type="match status" value="1"/>
</dbReference>
<evidence type="ECO:0000256" key="7">
    <source>
        <dbReference type="SAM" id="MobiDB-lite"/>
    </source>
</evidence>
<feature type="transmembrane region" description="Helical" evidence="8">
    <location>
        <begin position="545"/>
        <end position="566"/>
    </location>
</feature>
<dbReference type="Pfam" id="PF14558">
    <property type="entry name" value="TRP_N"/>
    <property type="match status" value="1"/>
</dbReference>
<dbReference type="SMART" id="SM01320">
    <property type="entry name" value="TRP_N"/>
    <property type="match status" value="1"/>
</dbReference>
<organism evidence="11 12">
    <name type="scientific">Gomphillus americanus</name>
    <dbReference type="NCBI Taxonomy" id="1940652"/>
    <lineage>
        <taxon>Eukaryota</taxon>
        <taxon>Fungi</taxon>
        <taxon>Dikarya</taxon>
        <taxon>Ascomycota</taxon>
        <taxon>Pezizomycotina</taxon>
        <taxon>Lecanoromycetes</taxon>
        <taxon>OSLEUM clade</taxon>
        <taxon>Ostropomycetidae</taxon>
        <taxon>Ostropales</taxon>
        <taxon>Graphidaceae</taxon>
        <taxon>Gomphilloideae</taxon>
        <taxon>Gomphillus</taxon>
    </lineage>
</organism>
<feature type="compositionally biased region" description="Polar residues" evidence="7">
    <location>
        <begin position="751"/>
        <end position="760"/>
    </location>
</feature>
<feature type="chain" id="PRO_5034863949" description="ML-like domain-containing protein" evidence="9">
    <location>
        <begin position="27"/>
        <end position="779"/>
    </location>
</feature>
<dbReference type="AlphaFoldDB" id="A0A8H3I7H5"/>
<comment type="similarity">
    <text evidence="2">Belongs to the transient receptor potential (TRP) ion channel family.</text>
</comment>
<feature type="compositionally biased region" description="Polar residues" evidence="7">
    <location>
        <begin position="695"/>
        <end position="709"/>
    </location>
</feature>
<dbReference type="EMBL" id="CAJPDQ010000012">
    <property type="protein sequence ID" value="CAF9917782.1"/>
    <property type="molecule type" value="Genomic_DNA"/>
</dbReference>
<dbReference type="GO" id="GO:0055085">
    <property type="term" value="P:transmembrane transport"/>
    <property type="evidence" value="ECO:0007669"/>
    <property type="project" value="TreeGrafter"/>
</dbReference>
<feature type="region of interest" description="Disordered" evidence="7">
    <location>
        <begin position="650"/>
        <end position="779"/>
    </location>
</feature>
<dbReference type="GO" id="GO:0016020">
    <property type="term" value="C:membrane"/>
    <property type="evidence" value="ECO:0007669"/>
    <property type="project" value="UniProtKB-SubCell"/>
</dbReference>
<dbReference type="GO" id="GO:0009272">
    <property type="term" value="P:fungal-type cell wall biogenesis"/>
    <property type="evidence" value="ECO:0007669"/>
    <property type="project" value="TreeGrafter"/>
</dbReference>
<dbReference type="Proteomes" id="UP000664169">
    <property type="component" value="Unassembled WGS sequence"/>
</dbReference>
<evidence type="ECO:0000256" key="8">
    <source>
        <dbReference type="SAM" id="Phobius"/>
    </source>
</evidence>
<keyword evidence="5 8" id="KW-1133">Transmembrane helix</keyword>
<feature type="transmembrane region" description="Helical" evidence="8">
    <location>
        <begin position="488"/>
        <end position="508"/>
    </location>
</feature>
<feature type="transmembrane region" description="Helical" evidence="8">
    <location>
        <begin position="572"/>
        <end position="605"/>
    </location>
</feature>
<evidence type="ECO:0000256" key="5">
    <source>
        <dbReference type="ARBA" id="ARBA00022989"/>
    </source>
</evidence>
<evidence type="ECO:0000256" key="2">
    <source>
        <dbReference type="ARBA" id="ARBA00010642"/>
    </source>
</evidence>
<dbReference type="InterPro" id="IPR010308">
    <property type="entry name" value="TRP_C"/>
</dbReference>
<feature type="transmembrane region" description="Helical" evidence="8">
    <location>
        <begin position="514"/>
        <end position="533"/>
    </location>
</feature>
<dbReference type="InterPro" id="IPR040241">
    <property type="entry name" value="TRP_Flc/Pkd2-like"/>
</dbReference>
<feature type="compositionally biased region" description="Polar residues" evidence="7">
    <location>
        <begin position="667"/>
        <end position="688"/>
    </location>
</feature>
<keyword evidence="6 8" id="KW-0472">Membrane</keyword>
<evidence type="ECO:0000256" key="3">
    <source>
        <dbReference type="ARBA" id="ARBA00022692"/>
    </source>
</evidence>
<feature type="transmembrane region" description="Helical" evidence="8">
    <location>
        <begin position="399"/>
        <end position="419"/>
    </location>
</feature>
<feature type="signal peptide" evidence="9">
    <location>
        <begin position="1"/>
        <end position="26"/>
    </location>
</feature>
<dbReference type="OrthoDB" id="5212126at2759"/>
<evidence type="ECO:0000259" key="10">
    <source>
        <dbReference type="SMART" id="SM01320"/>
    </source>
</evidence>
<evidence type="ECO:0000256" key="4">
    <source>
        <dbReference type="ARBA" id="ARBA00022729"/>
    </source>
</evidence>